<dbReference type="STRING" id="1297742.A176_001551"/>
<evidence type="ECO:0000313" key="2">
    <source>
        <dbReference type="Proteomes" id="UP000009026"/>
    </source>
</evidence>
<gene>
    <name evidence="1" type="ORF">A176_001551</name>
</gene>
<dbReference type="KEGG" id="mym:A176_001551"/>
<proteinExistence type="predicted"/>
<name>A0A0H4WPF8_9BACT</name>
<dbReference type="EMBL" id="CP012109">
    <property type="protein sequence ID" value="AKQ64639.1"/>
    <property type="molecule type" value="Genomic_DNA"/>
</dbReference>
<protein>
    <submittedName>
        <fullName evidence="1">Uncharacterized protein</fullName>
    </submittedName>
</protein>
<keyword evidence="2" id="KW-1185">Reference proteome</keyword>
<dbReference type="AlphaFoldDB" id="A0A0H4WPF8"/>
<dbReference type="Proteomes" id="UP000009026">
    <property type="component" value="Chromosome"/>
</dbReference>
<accession>A0A0H4WPF8</accession>
<sequence length="84" mass="8901">MRHGDNLPWSGSVLATSANPAQTALHGICNFPPYRAASNVSVGARAAVCDTPREVPGARHPRLSAIGPQRCVPLWERAGESDAR</sequence>
<organism evidence="1 2">
    <name type="scientific">Pseudomyxococcus hansupus</name>
    <dbReference type="NCBI Taxonomy" id="1297742"/>
    <lineage>
        <taxon>Bacteria</taxon>
        <taxon>Pseudomonadati</taxon>
        <taxon>Myxococcota</taxon>
        <taxon>Myxococcia</taxon>
        <taxon>Myxococcales</taxon>
        <taxon>Cystobacterineae</taxon>
        <taxon>Myxococcaceae</taxon>
        <taxon>Pseudomyxococcus</taxon>
    </lineage>
</organism>
<reference evidence="1 2" key="1">
    <citation type="journal article" date="2016" name="PLoS ONE">
        <title>Complete Genome Sequence and Comparative Genomics of a Novel Myxobacterium Myxococcus hansupus.</title>
        <authorList>
            <person name="Sharma G."/>
            <person name="Narwani T."/>
            <person name="Subramanian S."/>
        </authorList>
    </citation>
    <scope>NUCLEOTIDE SEQUENCE [LARGE SCALE GENOMIC DNA]</scope>
    <source>
        <strain evidence="2">mixupus</strain>
    </source>
</reference>
<dbReference type="PATRIC" id="fig|1297742.4.peg.1566"/>
<evidence type="ECO:0000313" key="1">
    <source>
        <dbReference type="EMBL" id="AKQ64639.1"/>
    </source>
</evidence>